<feature type="region of interest" description="Disordered" evidence="1">
    <location>
        <begin position="1"/>
        <end position="36"/>
    </location>
</feature>
<protein>
    <recommendedName>
        <fullName evidence="4">DUF309 domain-containing protein</fullName>
    </recommendedName>
</protein>
<evidence type="ECO:0000313" key="3">
    <source>
        <dbReference type="Proteomes" id="UP000466554"/>
    </source>
</evidence>
<name>A0A7I7U155_MYCPF</name>
<dbReference type="AlphaFoldDB" id="A0A7I7U155"/>
<dbReference type="RefSeq" id="WP_104865381.1">
    <property type="nucleotide sequence ID" value="NZ_AP022598.1"/>
</dbReference>
<evidence type="ECO:0000256" key="1">
    <source>
        <dbReference type="SAM" id="MobiDB-lite"/>
    </source>
</evidence>
<dbReference type="InterPro" id="IPR005500">
    <property type="entry name" value="DUF309"/>
</dbReference>
<dbReference type="EMBL" id="AP022598">
    <property type="protein sequence ID" value="BBY74625.1"/>
    <property type="molecule type" value="Genomic_DNA"/>
</dbReference>
<dbReference type="Pfam" id="PF03745">
    <property type="entry name" value="DUF309"/>
    <property type="match status" value="1"/>
</dbReference>
<dbReference type="Proteomes" id="UP000466554">
    <property type="component" value="Chromosome"/>
</dbReference>
<accession>A0A7I7U155</accession>
<reference evidence="2 3" key="1">
    <citation type="journal article" date="2019" name="Emerg. Microbes Infect.">
        <title>Comprehensive subspecies identification of 175 nontuberculous mycobacteria species based on 7547 genomic profiles.</title>
        <authorList>
            <person name="Matsumoto Y."/>
            <person name="Kinjo T."/>
            <person name="Motooka D."/>
            <person name="Nabeya D."/>
            <person name="Jung N."/>
            <person name="Uechi K."/>
            <person name="Horii T."/>
            <person name="Iida T."/>
            <person name="Fujita J."/>
            <person name="Nakamura S."/>
        </authorList>
    </citation>
    <scope>NUCLEOTIDE SEQUENCE [LARGE SCALE GENOMIC DNA]</scope>
    <source>
        <strain evidence="2 3">JCM 6367</strain>
    </source>
</reference>
<dbReference type="InterPro" id="IPR023203">
    <property type="entry name" value="TTHA0068_sf"/>
</dbReference>
<dbReference type="PANTHER" id="PTHR34796:SF1">
    <property type="entry name" value="EXPRESSED PROTEIN"/>
    <property type="match status" value="1"/>
</dbReference>
<evidence type="ECO:0008006" key="4">
    <source>
        <dbReference type="Google" id="ProtNLM"/>
    </source>
</evidence>
<sequence>MVERARDETGRPRNTRPRDDLGRPLPPGSEGVPRIPDDLSLTPAGFLNYAQQLLDDGRAFHAHEVLEAAWKNRPAQERPLWQGLAQLAVGVTHVQRGNPAGAAALLRRGAERLREVDDPVPHGVDTAGLIAWATELVGGLGAGDGIPPERLRPVLVRPGGGESDWPA</sequence>
<gene>
    <name evidence="2" type="ORF">MPRF_15240</name>
</gene>
<dbReference type="PANTHER" id="PTHR34796">
    <property type="entry name" value="EXPRESSED PROTEIN"/>
    <property type="match status" value="1"/>
</dbReference>
<proteinExistence type="predicted"/>
<organism evidence="2 3">
    <name type="scientific">Mycolicibacterium parafortuitum</name>
    <name type="common">Mycobacterium parafortuitum</name>
    <dbReference type="NCBI Taxonomy" id="39692"/>
    <lineage>
        <taxon>Bacteria</taxon>
        <taxon>Bacillati</taxon>
        <taxon>Actinomycetota</taxon>
        <taxon>Actinomycetes</taxon>
        <taxon>Mycobacteriales</taxon>
        <taxon>Mycobacteriaceae</taxon>
        <taxon>Mycolicibacterium</taxon>
    </lineage>
</organism>
<dbReference type="SUPFAM" id="SSF140663">
    <property type="entry name" value="TTHA0068-like"/>
    <property type="match status" value="1"/>
</dbReference>
<feature type="compositionally biased region" description="Basic and acidic residues" evidence="1">
    <location>
        <begin position="1"/>
        <end position="22"/>
    </location>
</feature>
<evidence type="ECO:0000313" key="2">
    <source>
        <dbReference type="EMBL" id="BBY74625.1"/>
    </source>
</evidence>
<dbReference type="Gene3D" id="1.10.3450.10">
    <property type="entry name" value="TTHA0068-like"/>
    <property type="match status" value="1"/>
</dbReference>